<organism evidence="7 8">
    <name type="scientific">Ambispora leptoticha</name>
    <dbReference type="NCBI Taxonomy" id="144679"/>
    <lineage>
        <taxon>Eukaryota</taxon>
        <taxon>Fungi</taxon>
        <taxon>Fungi incertae sedis</taxon>
        <taxon>Mucoromycota</taxon>
        <taxon>Glomeromycotina</taxon>
        <taxon>Glomeromycetes</taxon>
        <taxon>Archaeosporales</taxon>
        <taxon>Ambisporaceae</taxon>
        <taxon>Ambispora</taxon>
    </lineage>
</organism>
<dbReference type="PRINTS" id="PR01011">
    <property type="entry name" value="GLUTPROXDASE"/>
</dbReference>
<dbReference type="Pfam" id="PF00255">
    <property type="entry name" value="GSHPx"/>
    <property type="match status" value="1"/>
</dbReference>
<dbReference type="CDD" id="cd00340">
    <property type="entry name" value="GSH_Peroxidase"/>
    <property type="match status" value="1"/>
</dbReference>
<dbReference type="GO" id="GO:0034599">
    <property type="term" value="P:cellular response to oxidative stress"/>
    <property type="evidence" value="ECO:0007669"/>
    <property type="project" value="TreeGrafter"/>
</dbReference>
<gene>
    <name evidence="7" type="ORF">ALEPTO_LOCUS1176</name>
</gene>
<sequence>MGFYDLTANTIHGAPFNFSELKSKVVLVVNVASKCGATPQYAGLEQLYEKYNSGGLVVLGFPCNQFGSQEPGNEDEIEQFCRLNYNVNFPLFSKIDVNGENTHPVYKYLKANNPNDNGDIKWNFEKFLVDRNGNIIARKYTQNKPDELESSIVELLSPTSS</sequence>
<dbReference type="InterPro" id="IPR000889">
    <property type="entry name" value="Glutathione_peroxidase"/>
</dbReference>
<reference evidence="7" key="1">
    <citation type="submission" date="2021-06" db="EMBL/GenBank/DDBJ databases">
        <authorList>
            <person name="Kallberg Y."/>
            <person name="Tangrot J."/>
            <person name="Rosling A."/>
        </authorList>
    </citation>
    <scope>NUCLEOTIDE SEQUENCE</scope>
    <source>
        <strain evidence="7">FL130A</strain>
    </source>
</reference>
<dbReference type="GO" id="GO:0140824">
    <property type="term" value="F:thioredoxin-dependent peroxiredoxin activity"/>
    <property type="evidence" value="ECO:0007669"/>
    <property type="project" value="UniProtKB-EC"/>
</dbReference>
<feature type="active site" evidence="5">
    <location>
        <position position="35"/>
    </location>
</feature>
<keyword evidence="2 6" id="KW-0575">Peroxidase</keyword>
<comment type="similarity">
    <text evidence="1 6">Belongs to the glutathione peroxidase family.</text>
</comment>
<dbReference type="Proteomes" id="UP000789508">
    <property type="component" value="Unassembled WGS sequence"/>
</dbReference>
<comment type="caution">
    <text evidence="7">The sequence shown here is derived from an EMBL/GenBank/DDBJ whole genome shotgun (WGS) entry which is preliminary data.</text>
</comment>
<dbReference type="SUPFAM" id="SSF52833">
    <property type="entry name" value="Thioredoxin-like"/>
    <property type="match status" value="1"/>
</dbReference>
<evidence type="ECO:0000313" key="8">
    <source>
        <dbReference type="Proteomes" id="UP000789508"/>
    </source>
</evidence>
<dbReference type="OrthoDB" id="446890at2759"/>
<dbReference type="FunFam" id="3.40.30.10:FF:000010">
    <property type="entry name" value="Glutathione peroxidase"/>
    <property type="match status" value="1"/>
</dbReference>
<dbReference type="PROSITE" id="PS00763">
    <property type="entry name" value="GLUTATHIONE_PEROXID_2"/>
    <property type="match status" value="1"/>
</dbReference>
<comment type="catalytic activity">
    <reaction evidence="4">
        <text>a hydroperoxide + [thioredoxin]-dithiol = an alcohol + [thioredoxin]-disulfide + H2O</text>
        <dbReference type="Rhea" id="RHEA:62620"/>
        <dbReference type="Rhea" id="RHEA-COMP:10698"/>
        <dbReference type="Rhea" id="RHEA-COMP:10700"/>
        <dbReference type="ChEBI" id="CHEBI:15377"/>
        <dbReference type="ChEBI" id="CHEBI:29950"/>
        <dbReference type="ChEBI" id="CHEBI:30879"/>
        <dbReference type="ChEBI" id="CHEBI:35924"/>
        <dbReference type="ChEBI" id="CHEBI:50058"/>
        <dbReference type="EC" id="1.11.1.24"/>
    </reaction>
</comment>
<dbReference type="InterPro" id="IPR036249">
    <property type="entry name" value="Thioredoxin-like_sf"/>
</dbReference>
<dbReference type="AlphaFoldDB" id="A0A9N8VL96"/>
<evidence type="ECO:0000256" key="2">
    <source>
        <dbReference type="ARBA" id="ARBA00022559"/>
    </source>
</evidence>
<dbReference type="PANTHER" id="PTHR11592:SF78">
    <property type="entry name" value="GLUTATHIONE PEROXIDASE"/>
    <property type="match status" value="1"/>
</dbReference>
<dbReference type="PIRSF" id="PIRSF000303">
    <property type="entry name" value="Glutathion_perox"/>
    <property type="match status" value="1"/>
</dbReference>
<name>A0A9N8VL96_9GLOM</name>
<evidence type="ECO:0000256" key="3">
    <source>
        <dbReference type="ARBA" id="ARBA00023002"/>
    </source>
</evidence>
<accession>A0A9N8VL96</accession>
<dbReference type="Gene3D" id="3.40.30.10">
    <property type="entry name" value="Glutaredoxin"/>
    <property type="match status" value="1"/>
</dbReference>
<evidence type="ECO:0000256" key="5">
    <source>
        <dbReference type="PIRSR" id="PIRSR000303-1"/>
    </source>
</evidence>
<keyword evidence="3 6" id="KW-0560">Oxidoreductase</keyword>
<evidence type="ECO:0000256" key="6">
    <source>
        <dbReference type="RuleBase" id="RU000499"/>
    </source>
</evidence>
<dbReference type="PROSITE" id="PS51355">
    <property type="entry name" value="GLUTATHIONE_PEROXID_3"/>
    <property type="match status" value="1"/>
</dbReference>
<evidence type="ECO:0000313" key="7">
    <source>
        <dbReference type="EMBL" id="CAG8454053.1"/>
    </source>
</evidence>
<proteinExistence type="inferred from homology"/>
<dbReference type="PANTHER" id="PTHR11592">
    <property type="entry name" value="GLUTATHIONE PEROXIDASE"/>
    <property type="match status" value="1"/>
</dbReference>
<dbReference type="EMBL" id="CAJVPS010000116">
    <property type="protein sequence ID" value="CAG8454053.1"/>
    <property type="molecule type" value="Genomic_DNA"/>
</dbReference>
<evidence type="ECO:0000256" key="1">
    <source>
        <dbReference type="ARBA" id="ARBA00006926"/>
    </source>
</evidence>
<dbReference type="InterPro" id="IPR029760">
    <property type="entry name" value="GPX_CS"/>
</dbReference>
<keyword evidence="8" id="KW-1185">Reference proteome</keyword>
<evidence type="ECO:0000256" key="4">
    <source>
        <dbReference type="ARBA" id="ARBA00049091"/>
    </source>
</evidence>
<protein>
    <recommendedName>
        <fullName evidence="6">Glutathione peroxidase</fullName>
    </recommendedName>
</protein>